<dbReference type="FunFam" id="3.30.300.30:FF:000008">
    <property type="entry name" value="2,3-dihydroxybenzoate-AMP ligase"/>
    <property type="match status" value="1"/>
</dbReference>
<evidence type="ECO:0000313" key="10">
    <source>
        <dbReference type="Proteomes" id="UP001153269"/>
    </source>
</evidence>
<comment type="catalytic activity">
    <reaction evidence="6">
        <text>a medium-chain fatty acid + ATP + CoA = a medium-chain fatty acyl-CoA + AMP + diphosphate</text>
        <dbReference type="Rhea" id="RHEA:48340"/>
        <dbReference type="ChEBI" id="CHEBI:30616"/>
        <dbReference type="ChEBI" id="CHEBI:33019"/>
        <dbReference type="ChEBI" id="CHEBI:57287"/>
        <dbReference type="ChEBI" id="CHEBI:59558"/>
        <dbReference type="ChEBI" id="CHEBI:90546"/>
        <dbReference type="ChEBI" id="CHEBI:456215"/>
        <dbReference type="EC" id="6.2.1.2"/>
    </reaction>
</comment>
<dbReference type="Proteomes" id="UP001153269">
    <property type="component" value="Unassembled WGS sequence"/>
</dbReference>
<dbReference type="EMBL" id="CADEAL010001646">
    <property type="protein sequence ID" value="CAB1434246.1"/>
    <property type="molecule type" value="Genomic_DNA"/>
</dbReference>
<dbReference type="InterPro" id="IPR045851">
    <property type="entry name" value="AMP-bd_C_sf"/>
</dbReference>
<keyword evidence="2" id="KW-0436">Ligase</keyword>
<keyword evidence="10" id="KW-1185">Reference proteome</keyword>
<gene>
    <name evidence="9" type="ORF">PLEPLA_LOCUS22306</name>
</gene>
<sequence length="214" mass="23781">MWSEIGYGTTENSPVTFCASPKDNAERKSETVGYILDHIEAKIVNPATGELAALGTTGEILIRGYCVMLEYWDDPAKTEECIGKDGWYKTGDIGSMDAFGYCRIQGRIKDMIIRGGENIYPAEIEQFLHTHPKVMEAQVVGVKDAHMGEEVCACIKLVEGEECTAEEIRAFCKDQIAHFKIPRYVLFVTSFPVTVTGKVQKNKLCEVAEKLLGM</sequence>
<dbReference type="GO" id="GO:0006631">
    <property type="term" value="P:fatty acid metabolic process"/>
    <property type="evidence" value="ECO:0007669"/>
    <property type="project" value="TreeGrafter"/>
</dbReference>
<evidence type="ECO:0000256" key="1">
    <source>
        <dbReference type="ARBA" id="ARBA00006432"/>
    </source>
</evidence>
<protein>
    <recommendedName>
        <fullName evidence="4">Medium-chain acyl-CoA ligase ACSF2, mitochondrial</fullName>
    </recommendedName>
</protein>
<evidence type="ECO:0000256" key="5">
    <source>
        <dbReference type="ARBA" id="ARBA00047319"/>
    </source>
</evidence>
<comment type="function">
    <text evidence="3">Acyl-CoA synthases catalyze the initial reaction in fatty acid metabolism, by forming a thioester with CoA. Has some preference toward medium-chain substrates. Plays a role in adipocyte differentiation.</text>
</comment>
<dbReference type="Pfam" id="PF13193">
    <property type="entry name" value="AMP-binding_C"/>
    <property type="match status" value="1"/>
</dbReference>
<dbReference type="Pfam" id="PF00501">
    <property type="entry name" value="AMP-binding"/>
    <property type="match status" value="1"/>
</dbReference>
<dbReference type="GO" id="GO:0031956">
    <property type="term" value="F:medium-chain fatty acid-CoA ligase activity"/>
    <property type="evidence" value="ECO:0007669"/>
    <property type="project" value="UniProtKB-EC"/>
</dbReference>
<organism evidence="9 10">
    <name type="scientific">Pleuronectes platessa</name>
    <name type="common">European plaice</name>
    <dbReference type="NCBI Taxonomy" id="8262"/>
    <lineage>
        <taxon>Eukaryota</taxon>
        <taxon>Metazoa</taxon>
        <taxon>Chordata</taxon>
        <taxon>Craniata</taxon>
        <taxon>Vertebrata</taxon>
        <taxon>Euteleostomi</taxon>
        <taxon>Actinopterygii</taxon>
        <taxon>Neopterygii</taxon>
        <taxon>Teleostei</taxon>
        <taxon>Neoteleostei</taxon>
        <taxon>Acanthomorphata</taxon>
        <taxon>Carangaria</taxon>
        <taxon>Pleuronectiformes</taxon>
        <taxon>Pleuronectoidei</taxon>
        <taxon>Pleuronectidae</taxon>
        <taxon>Pleuronectes</taxon>
    </lineage>
</organism>
<feature type="domain" description="AMP-dependent synthetase/ligase" evidence="7">
    <location>
        <begin position="6"/>
        <end position="72"/>
    </location>
</feature>
<proteinExistence type="inferred from homology"/>
<comment type="similarity">
    <text evidence="1">Belongs to the ATP-dependent AMP-binding enzyme family.</text>
</comment>
<accession>A0A9N7UL24</accession>
<dbReference type="PANTHER" id="PTHR43201">
    <property type="entry name" value="ACYL-COA SYNTHETASE"/>
    <property type="match status" value="1"/>
</dbReference>
<evidence type="ECO:0000256" key="2">
    <source>
        <dbReference type="ARBA" id="ARBA00022598"/>
    </source>
</evidence>
<feature type="domain" description="AMP-binding enzyme C-terminal" evidence="8">
    <location>
        <begin position="123"/>
        <end position="198"/>
    </location>
</feature>
<dbReference type="InterPro" id="IPR042099">
    <property type="entry name" value="ANL_N_sf"/>
</dbReference>
<comment type="caution">
    <text evidence="9">The sequence shown here is derived from an EMBL/GenBank/DDBJ whole genome shotgun (WGS) entry which is preliminary data.</text>
</comment>
<dbReference type="Gene3D" id="3.30.300.30">
    <property type="match status" value="1"/>
</dbReference>
<comment type="catalytic activity">
    <reaction evidence="5">
        <text>octanoate + ATP + CoA = octanoyl-CoA + AMP + diphosphate</text>
        <dbReference type="Rhea" id="RHEA:33631"/>
        <dbReference type="ChEBI" id="CHEBI:25646"/>
        <dbReference type="ChEBI" id="CHEBI:30616"/>
        <dbReference type="ChEBI" id="CHEBI:33019"/>
        <dbReference type="ChEBI" id="CHEBI:57287"/>
        <dbReference type="ChEBI" id="CHEBI:57386"/>
        <dbReference type="ChEBI" id="CHEBI:456215"/>
    </reaction>
</comment>
<dbReference type="AlphaFoldDB" id="A0A9N7UL24"/>
<evidence type="ECO:0000313" key="9">
    <source>
        <dbReference type="EMBL" id="CAB1434246.1"/>
    </source>
</evidence>
<dbReference type="SUPFAM" id="SSF56801">
    <property type="entry name" value="Acetyl-CoA synthetase-like"/>
    <property type="match status" value="1"/>
</dbReference>
<evidence type="ECO:0000259" key="7">
    <source>
        <dbReference type="Pfam" id="PF00501"/>
    </source>
</evidence>
<evidence type="ECO:0000256" key="4">
    <source>
        <dbReference type="ARBA" id="ARBA00039638"/>
    </source>
</evidence>
<dbReference type="Gene3D" id="3.40.50.12780">
    <property type="entry name" value="N-terminal domain of ligase-like"/>
    <property type="match status" value="1"/>
</dbReference>
<evidence type="ECO:0000256" key="3">
    <source>
        <dbReference type="ARBA" id="ARBA00037247"/>
    </source>
</evidence>
<dbReference type="PANTHER" id="PTHR43201:SF5">
    <property type="entry name" value="MEDIUM-CHAIN ACYL-COA LIGASE ACSF2, MITOCHONDRIAL"/>
    <property type="match status" value="1"/>
</dbReference>
<dbReference type="InterPro" id="IPR025110">
    <property type="entry name" value="AMP-bd_C"/>
</dbReference>
<name>A0A9N7UL24_PLEPL</name>
<evidence type="ECO:0000259" key="8">
    <source>
        <dbReference type="Pfam" id="PF13193"/>
    </source>
</evidence>
<evidence type="ECO:0000256" key="6">
    <source>
        <dbReference type="ARBA" id="ARBA00048277"/>
    </source>
</evidence>
<dbReference type="InterPro" id="IPR000873">
    <property type="entry name" value="AMP-dep_synth/lig_dom"/>
</dbReference>
<reference evidence="9" key="1">
    <citation type="submission" date="2020-03" db="EMBL/GenBank/DDBJ databases">
        <authorList>
            <person name="Weist P."/>
        </authorList>
    </citation>
    <scope>NUCLEOTIDE SEQUENCE</scope>
</reference>